<dbReference type="Pfam" id="PF00990">
    <property type="entry name" value="GGDEF"/>
    <property type="match status" value="1"/>
</dbReference>
<dbReference type="InterPro" id="IPR029787">
    <property type="entry name" value="Nucleotide_cyclase"/>
</dbReference>
<dbReference type="InterPro" id="IPR000160">
    <property type="entry name" value="GGDEF_dom"/>
</dbReference>
<evidence type="ECO:0000256" key="4">
    <source>
        <dbReference type="ARBA" id="ARBA00023134"/>
    </source>
</evidence>
<dbReference type="SUPFAM" id="SSF55073">
    <property type="entry name" value="Nucleotide cyclase"/>
    <property type="match status" value="1"/>
</dbReference>
<feature type="transmembrane region" description="Helical" evidence="6">
    <location>
        <begin position="171"/>
        <end position="192"/>
    </location>
</feature>
<keyword evidence="6" id="KW-1133">Transmembrane helix</keyword>
<keyword evidence="6" id="KW-0472">Membrane</keyword>
<accession>A0ABX9AQ79</accession>
<evidence type="ECO:0000313" key="9">
    <source>
        <dbReference type="Proteomes" id="UP000825886"/>
    </source>
</evidence>
<dbReference type="InterPro" id="IPR050469">
    <property type="entry name" value="Diguanylate_Cyclase"/>
</dbReference>
<dbReference type="InterPro" id="IPR043128">
    <property type="entry name" value="Rev_trsase/Diguanyl_cyclase"/>
</dbReference>
<feature type="transmembrane region" description="Helical" evidence="6">
    <location>
        <begin position="12"/>
        <end position="35"/>
    </location>
</feature>
<evidence type="ECO:0000256" key="6">
    <source>
        <dbReference type="SAM" id="Phobius"/>
    </source>
</evidence>
<name>A0ABX9AQ79_9ENTR</name>
<dbReference type="SMART" id="SM00267">
    <property type="entry name" value="GGDEF"/>
    <property type="match status" value="1"/>
</dbReference>
<dbReference type="RefSeq" id="WP_222158258.1">
    <property type="nucleotide sequence ID" value="NZ_CP081864.1"/>
</dbReference>
<keyword evidence="6" id="KW-0812">Transmembrane</keyword>
<dbReference type="Proteomes" id="UP000825886">
    <property type="component" value="Chromosome"/>
</dbReference>
<protein>
    <recommendedName>
        <fullName evidence="3">diguanylate cyclase</fullName>
        <ecNumber evidence="3">2.7.7.65</ecNumber>
    </recommendedName>
</protein>
<dbReference type="Gene3D" id="3.30.70.270">
    <property type="match status" value="1"/>
</dbReference>
<dbReference type="PANTHER" id="PTHR45138">
    <property type="entry name" value="REGULATORY COMPONENTS OF SENSORY TRANSDUCTION SYSTEM"/>
    <property type="match status" value="1"/>
</dbReference>
<evidence type="ECO:0000256" key="5">
    <source>
        <dbReference type="ARBA" id="ARBA00034247"/>
    </source>
</evidence>
<evidence type="ECO:0000256" key="1">
    <source>
        <dbReference type="ARBA" id="ARBA00001946"/>
    </source>
</evidence>
<evidence type="ECO:0000256" key="3">
    <source>
        <dbReference type="ARBA" id="ARBA00012528"/>
    </source>
</evidence>
<dbReference type="NCBIfam" id="TIGR00254">
    <property type="entry name" value="GGDEF"/>
    <property type="match status" value="1"/>
</dbReference>
<keyword evidence="4" id="KW-0342">GTP-binding</keyword>
<organism evidence="8 9">
    <name type="scientific">Symbiopectobacterium purcellii</name>
    <dbReference type="NCBI Taxonomy" id="2871826"/>
    <lineage>
        <taxon>Bacteria</taxon>
        <taxon>Pseudomonadati</taxon>
        <taxon>Pseudomonadota</taxon>
        <taxon>Gammaproteobacteria</taxon>
        <taxon>Enterobacterales</taxon>
        <taxon>Enterobacteriaceae</taxon>
    </lineage>
</organism>
<dbReference type="PROSITE" id="PS50887">
    <property type="entry name" value="GGDEF"/>
    <property type="match status" value="1"/>
</dbReference>
<keyword evidence="9" id="KW-1185">Reference proteome</keyword>
<evidence type="ECO:0000313" key="8">
    <source>
        <dbReference type="EMBL" id="QZN95150.1"/>
    </source>
</evidence>
<dbReference type="CDD" id="cd01949">
    <property type="entry name" value="GGDEF"/>
    <property type="match status" value="1"/>
</dbReference>
<proteinExistence type="predicted"/>
<reference evidence="8 9" key="1">
    <citation type="submission" date="2021-08" db="EMBL/GenBank/DDBJ databases">
        <title>Culture and genomic analysis of Symbiopectobacterium purcellii sp. nov. gen. nov., isolated from the leafhopper Empoasca decipiens.</title>
        <authorList>
            <person name="Nadal-Jimenez P."/>
            <person name="Siozios S."/>
            <person name="Halliday N."/>
            <person name="Camara M."/>
            <person name="Hurst G.D.D."/>
        </authorList>
    </citation>
    <scope>NUCLEOTIDE SEQUENCE [LARGE SCALE GENOMIC DNA]</scope>
    <source>
        <strain evidence="8 9">SyEd1</strain>
    </source>
</reference>
<sequence>MAGLKYQLLKLISHPVSAFFFFGSVVFSAALFVIYHDRQAEWDTQRHNLDSIINIYQSYNTGGEVKDSDIRFLTGDFTQVRVRTLGFNTRDTQSECITHLSQLDLTFNDMTILRLCKDKLPAMGQYAGKGTYTTIFPLMSPLDELHGVIIRTTGVLSEPTLYKTVGSFSSLLIAAFMALLAAMLGSVLSLFAKKYLIELPTTARYDDLTGYLRRDAFYHAANKVLQIATVTRRPTSVILIDIDHFKNVNDTLGHDGGDDALKTVAAILKNSFRKEEIFGRLGGDEFAIVLPNIALDDAYWVAERARVAVSNATSASSSGQKMKLSVSIGLVEYHIAQEDLAQVMKRADEKLYLAKRERNRVAL</sequence>
<gene>
    <name evidence="8" type="ORF">K6K13_18285</name>
</gene>
<comment type="cofactor">
    <cofactor evidence="1">
        <name>Mg(2+)</name>
        <dbReference type="ChEBI" id="CHEBI:18420"/>
    </cofactor>
</comment>
<evidence type="ECO:0000256" key="2">
    <source>
        <dbReference type="ARBA" id="ARBA00004665"/>
    </source>
</evidence>
<dbReference type="EMBL" id="CP081864">
    <property type="protein sequence ID" value="QZN95150.1"/>
    <property type="molecule type" value="Genomic_DNA"/>
</dbReference>
<comment type="pathway">
    <text evidence="2">Purine metabolism; 3',5'-cyclic di-GMP biosynthesis.</text>
</comment>
<evidence type="ECO:0000259" key="7">
    <source>
        <dbReference type="PROSITE" id="PS50887"/>
    </source>
</evidence>
<keyword evidence="4" id="KW-0547">Nucleotide-binding</keyword>
<dbReference type="PANTHER" id="PTHR45138:SF9">
    <property type="entry name" value="DIGUANYLATE CYCLASE DGCM-RELATED"/>
    <property type="match status" value="1"/>
</dbReference>
<dbReference type="EC" id="2.7.7.65" evidence="3"/>
<comment type="catalytic activity">
    <reaction evidence="5">
        <text>2 GTP = 3',3'-c-di-GMP + 2 diphosphate</text>
        <dbReference type="Rhea" id="RHEA:24898"/>
        <dbReference type="ChEBI" id="CHEBI:33019"/>
        <dbReference type="ChEBI" id="CHEBI:37565"/>
        <dbReference type="ChEBI" id="CHEBI:58805"/>
        <dbReference type="EC" id="2.7.7.65"/>
    </reaction>
</comment>
<feature type="domain" description="GGDEF" evidence="7">
    <location>
        <begin position="233"/>
        <end position="363"/>
    </location>
</feature>